<evidence type="ECO:0000313" key="3">
    <source>
        <dbReference type="EMBL" id="RKN79409.1"/>
    </source>
</evidence>
<reference evidence="3 4" key="1">
    <citation type="submission" date="2018-10" db="EMBL/GenBank/DDBJ databases">
        <title>Ulvibacterium marinum gen. nov., sp. nov., a novel marine bacterium of the family Flavobacteriaceae, isolated from a culture of the green alga Ulva prolifera.</title>
        <authorList>
            <person name="Zhang Z."/>
        </authorList>
    </citation>
    <scope>NUCLEOTIDE SEQUENCE [LARGE SCALE GENOMIC DNA]</scope>
    <source>
        <strain evidence="3 4">CCMM003</strain>
    </source>
</reference>
<keyword evidence="4" id="KW-1185">Reference proteome</keyword>
<dbReference type="OrthoDB" id="118532at2"/>
<gene>
    <name evidence="3" type="ORF">D7Z94_13935</name>
</gene>
<feature type="chain" id="PRO_5017267452" evidence="1">
    <location>
        <begin position="22"/>
        <end position="210"/>
    </location>
</feature>
<accession>A0A3B0C621</accession>
<name>A0A3B0C621_9FLAO</name>
<sequence length="210" mass="24040">MKSLILFTSITLSLYFGGLNAQTNTKAVQENWTTYNSKAVYENGTIHLNHLRNDGEGSALLWLKESNFKDGSIELDIKGKDVRGQSFVGLAFHGLDNSHYDAVYFRPFNFKSPEKKDNAVQYIDSPDNGFYELRKKFPGKYENAVRPVPDPNDWFHVKIEITGKKVEVYLEGSNEPTLTVEKLNDRSQGMIGLWMDSMDGWFRNLTVKDR</sequence>
<protein>
    <submittedName>
        <fullName evidence="3">DUF1080 domain-containing protein</fullName>
    </submittedName>
</protein>
<dbReference type="Gene3D" id="2.60.120.560">
    <property type="entry name" value="Exo-inulinase, domain 1"/>
    <property type="match status" value="1"/>
</dbReference>
<dbReference type="InterPro" id="IPR010496">
    <property type="entry name" value="AL/BT2_dom"/>
</dbReference>
<dbReference type="Pfam" id="PF06439">
    <property type="entry name" value="3keto-disac_hyd"/>
    <property type="match status" value="1"/>
</dbReference>
<dbReference type="AlphaFoldDB" id="A0A3B0C621"/>
<evidence type="ECO:0000313" key="4">
    <source>
        <dbReference type="Proteomes" id="UP000276603"/>
    </source>
</evidence>
<dbReference type="EMBL" id="RBCJ01000003">
    <property type="protein sequence ID" value="RKN79409.1"/>
    <property type="molecule type" value="Genomic_DNA"/>
</dbReference>
<feature type="domain" description="3-keto-alpha-glucoside-1,2-lyase/3-keto-2-hydroxy-glucal hydratase" evidence="2">
    <location>
        <begin position="30"/>
        <end position="208"/>
    </location>
</feature>
<evidence type="ECO:0000256" key="1">
    <source>
        <dbReference type="SAM" id="SignalP"/>
    </source>
</evidence>
<feature type="signal peptide" evidence="1">
    <location>
        <begin position="1"/>
        <end position="21"/>
    </location>
</feature>
<comment type="caution">
    <text evidence="3">The sequence shown here is derived from an EMBL/GenBank/DDBJ whole genome shotgun (WGS) entry which is preliminary data.</text>
</comment>
<proteinExistence type="predicted"/>
<keyword evidence="1" id="KW-0732">Signal</keyword>
<organism evidence="3 4">
    <name type="scientific">Ulvibacterium marinum</name>
    <dbReference type="NCBI Taxonomy" id="2419782"/>
    <lineage>
        <taxon>Bacteria</taxon>
        <taxon>Pseudomonadati</taxon>
        <taxon>Bacteroidota</taxon>
        <taxon>Flavobacteriia</taxon>
        <taxon>Flavobacteriales</taxon>
        <taxon>Flavobacteriaceae</taxon>
        <taxon>Ulvibacterium</taxon>
    </lineage>
</organism>
<dbReference type="Proteomes" id="UP000276603">
    <property type="component" value="Unassembled WGS sequence"/>
</dbReference>
<evidence type="ECO:0000259" key="2">
    <source>
        <dbReference type="Pfam" id="PF06439"/>
    </source>
</evidence>
<dbReference type="RefSeq" id="WP_120712223.1">
    <property type="nucleotide sequence ID" value="NZ_RBCJ01000003.1"/>
</dbReference>
<dbReference type="GO" id="GO:0016787">
    <property type="term" value="F:hydrolase activity"/>
    <property type="evidence" value="ECO:0007669"/>
    <property type="project" value="InterPro"/>
</dbReference>